<comment type="caution">
    <text evidence="1">The sequence shown here is derived from an EMBL/GenBank/DDBJ whole genome shotgun (WGS) entry which is preliminary data.</text>
</comment>
<gene>
    <name evidence="1" type="ORF">LCGC14_2824370</name>
</gene>
<feature type="non-terminal residue" evidence="1">
    <location>
        <position position="93"/>
    </location>
</feature>
<organism evidence="1">
    <name type="scientific">marine sediment metagenome</name>
    <dbReference type="NCBI Taxonomy" id="412755"/>
    <lineage>
        <taxon>unclassified sequences</taxon>
        <taxon>metagenomes</taxon>
        <taxon>ecological metagenomes</taxon>
    </lineage>
</organism>
<proteinExistence type="predicted"/>
<dbReference type="AlphaFoldDB" id="A0A0F8YFW0"/>
<evidence type="ECO:0000313" key="1">
    <source>
        <dbReference type="EMBL" id="KKK80348.1"/>
    </source>
</evidence>
<dbReference type="EMBL" id="LAZR01053622">
    <property type="protein sequence ID" value="KKK80348.1"/>
    <property type="molecule type" value="Genomic_DNA"/>
</dbReference>
<sequence length="93" mass="11037">MADEPKDIKQEIKDIRTRISDAKIHRNPFKKVAERHYEAIYGPLWKKVVSTERGKKVSISASDKRYRHDMMLSYLKTELSQLMYEMPEIHLTS</sequence>
<accession>A0A0F8YFW0</accession>
<name>A0A0F8YFW0_9ZZZZ</name>
<reference evidence="1" key="1">
    <citation type="journal article" date="2015" name="Nature">
        <title>Complex archaea that bridge the gap between prokaryotes and eukaryotes.</title>
        <authorList>
            <person name="Spang A."/>
            <person name="Saw J.H."/>
            <person name="Jorgensen S.L."/>
            <person name="Zaremba-Niedzwiedzka K."/>
            <person name="Martijn J."/>
            <person name="Lind A.E."/>
            <person name="van Eijk R."/>
            <person name="Schleper C."/>
            <person name="Guy L."/>
            <person name="Ettema T.J."/>
        </authorList>
    </citation>
    <scope>NUCLEOTIDE SEQUENCE</scope>
</reference>
<protein>
    <submittedName>
        <fullName evidence="1">Uncharacterized protein</fullName>
    </submittedName>
</protein>